<sequence>MVEIGKTPVAQEWTRDQFLTALRDAQGDHAGVRPEEVSDARRQIQNAARLLPALDDYTTNLETGVERLNTSVETLIQVGENEWSKLAPESGNFESWMTSQLRAVHGTGKFVRTAKGEVRALNSLGQQVTLLAIVEQEVKDGKKDSKIQRLEPSHGGDRQDGMRYMTCKQLKSVCCSFKSTGIMSILHGAWFIGYPSHLASFLSPLPPVDRPCQPLWSPAMSRSTMPSRSIPPQTPSPVTRSGRASISEVLGPSSRLP</sequence>
<dbReference type="InParanoid" id="H6BYN9"/>
<keyword evidence="3" id="KW-1185">Reference proteome</keyword>
<feature type="region of interest" description="Disordered" evidence="1">
    <location>
        <begin position="142"/>
        <end position="161"/>
    </location>
</feature>
<feature type="compositionally biased region" description="Polar residues" evidence="1">
    <location>
        <begin position="220"/>
        <end position="244"/>
    </location>
</feature>
<organism evidence="2 3">
    <name type="scientific">Exophiala dermatitidis (strain ATCC 34100 / CBS 525.76 / NIH/UT8656)</name>
    <name type="common">Black yeast</name>
    <name type="synonym">Wangiella dermatitidis</name>
    <dbReference type="NCBI Taxonomy" id="858893"/>
    <lineage>
        <taxon>Eukaryota</taxon>
        <taxon>Fungi</taxon>
        <taxon>Dikarya</taxon>
        <taxon>Ascomycota</taxon>
        <taxon>Pezizomycotina</taxon>
        <taxon>Eurotiomycetes</taxon>
        <taxon>Chaetothyriomycetidae</taxon>
        <taxon>Chaetothyriales</taxon>
        <taxon>Herpotrichiellaceae</taxon>
        <taxon>Exophiala</taxon>
    </lineage>
</organism>
<protein>
    <submittedName>
        <fullName evidence="2">Uncharacterized protein</fullName>
    </submittedName>
</protein>
<dbReference type="EMBL" id="JH226133">
    <property type="protein sequence ID" value="EHY56752.1"/>
    <property type="molecule type" value="Genomic_DNA"/>
</dbReference>
<evidence type="ECO:0000313" key="3">
    <source>
        <dbReference type="Proteomes" id="UP000007304"/>
    </source>
</evidence>
<name>H6BYN9_EXODN</name>
<dbReference type="GeneID" id="20309458"/>
<evidence type="ECO:0000256" key="1">
    <source>
        <dbReference type="SAM" id="MobiDB-lite"/>
    </source>
</evidence>
<dbReference type="RefSeq" id="XP_009157213.1">
    <property type="nucleotide sequence ID" value="XM_009158965.1"/>
</dbReference>
<dbReference type="HOGENOM" id="CLU_1081955_0_0_1"/>
<dbReference type="Proteomes" id="UP000007304">
    <property type="component" value="Unassembled WGS sequence"/>
</dbReference>
<dbReference type="AlphaFoldDB" id="H6BYN9"/>
<evidence type="ECO:0000313" key="2">
    <source>
        <dbReference type="EMBL" id="EHY56752.1"/>
    </source>
</evidence>
<dbReference type="VEuPathDB" id="FungiDB:HMPREF1120_04819"/>
<accession>H6BYN9</accession>
<gene>
    <name evidence="2" type="ORF">HMPREF1120_04819</name>
</gene>
<reference evidence="2" key="1">
    <citation type="submission" date="2011-07" db="EMBL/GenBank/DDBJ databases">
        <title>The Genome Sequence of Exophiala (Wangiella) dermatitidis NIH/UT8656.</title>
        <authorList>
            <consortium name="The Broad Institute Genome Sequencing Platform"/>
            <person name="Cuomo C."/>
            <person name="Wang Z."/>
            <person name="Hunicke-Smith S."/>
            <person name="Szanislo P.J."/>
            <person name="Earl A."/>
            <person name="Young S.K."/>
            <person name="Zeng Q."/>
            <person name="Gargeya S."/>
            <person name="Fitzgerald M."/>
            <person name="Haas B."/>
            <person name="Abouelleil A."/>
            <person name="Alvarado L."/>
            <person name="Arachchi H.M."/>
            <person name="Berlin A."/>
            <person name="Brown A."/>
            <person name="Chapman S.B."/>
            <person name="Chen Z."/>
            <person name="Dunbar C."/>
            <person name="Freedman E."/>
            <person name="Gearin G."/>
            <person name="Gellesch M."/>
            <person name="Goldberg J."/>
            <person name="Griggs A."/>
            <person name="Gujja S."/>
            <person name="Heiman D."/>
            <person name="Howarth C."/>
            <person name="Larson L."/>
            <person name="Lui A."/>
            <person name="MacDonald P.J.P."/>
            <person name="Montmayeur A."/>
            <person name="Murphy C."/>
            <person name="Neiman D."/>
            <person name="Pearson M."/>
            <person name="Priest M."/>
            <person name="Roberts A."/>
            <person name="Saif S."/>
            <person name="Shea T."/>
            <person name="Shenoy N."/>
            <person name="Sisk P."/>
            <person name="Stolte C."/>
            <person name="Sykes S."/>
            <person name="Wortman J."/>
            <person name="Nusbaum C."/>
            <person name="Birren B."/>
        </authorList>
    </citation>
    <scope>NUCLEOTIDE SEQUENCE</scope>
    <source>
        <strain evidence="2">NIH/UT8656</strain>
    </source>
</reference>
<proteinExistence type="predicted"/>
<feature type="region of interest" description="Disordered" evidence="1">
    <location>
        <begin position="216"/>
        <end position="257"/>
    </location>
</feature>